<protein>
    <submittedName>
        <fullName evidence="1">Uncharacterized homolog of phage Mu protein gp47</fullName>
    </submittedName>
</protein>
<organism evidence="1 2">
    <name type="scientific">Clostridium carnis</name>
    <dbReference type="NCBI Taxonomy" id="1530"/>
    <lineage>
        <taxon>Bacteria</taxon>
        <taxon>Bacillati</taxon>
        <taxon>Bacillota</taxon>
        <taxon>Clostridia</taxon>
        <taxon>Eubacteriales</taxon>
        <taxon>Clostridiaceae</taxon>
        <taxon>Clostridium</taxon>
    </lineage>
</organism>
<dbReference type="Proteomes" id="UP000277570">
    <property type="component" value="Unassembled WGS sequence"/>
</dbReference>
<keyword evidence="2" id="KW-1185">Reference proteome</keyword>
<dbReference type="RefSeq" id="WP_125147682.1">
    <property type="nucleotide sequence ID" value="NZ_UYIN01000001.1"/>
</dbReference>
<evidence type="ECO:0000313" key="2">
    <source>
        <dbReference type="Proteomes" id="UP000277570"/>
    </source>
</evidence>
<comment type="caution">
    <text evidence="1">The sequence shown here is derived from an EMBL/GenBank/DDBJ whole genome shotgun (WGS) entry which is preliminary data.</text>
</comment>
<evidence type="ECO:0000313" key="1">
    <source>
        <dbReference type="EMBL" id="VDG69784.1"/>
    </source>
</evidence>
<gene>
    <name evidence="1" type="ORF">NCTC10913_00424</name>
</gene>
<name>A0ABY6SNX9_9CLOT</name>
<accession>A0ABY6SNX9</accession>
<dbReference type="EMBL" id="UYIN01000001">
    <property type="protein sequence ID" value="VDG69784.1"/>
    <property type="molecule type" value="Genomic_DNA"/>
</dbReference>
<reference evidence="1 2" key="1">
    <citation type="submission" date="2018-11" db="EMBL/GenBank/DDBJ databases">
        <authorList>
            <consortium name="Pathogen Informatics"/>
        </authorList>
    </citation>
    <scope>NUCLEOTIDE SEQUENCE [LARGE SCALE GENOMIC DNA]</scope>
    <source>
        <strain evidence="1 2">NCTC10913</strain>
    </source>
</reference>
<proteinExistence type="predicted"/>
<sequence length="997" mass="115597">MKIPYIDKRNKEEIINYIRDVAPYYAPDWRFNLEDMDMGSVLALIFAEMFYGTIERINKVPYKNFLTFLNSINAKLYPSIPAKGYITLNLVDGIQEGIIVKKGEKLSAQGDNAERIIFETLENVYVTPAKIKSIYTSSFKKDAIVNLYNKESIENNKNIILFDTNKENLQKHEFYINHKEVLNLIGIGKIKIYFELSNKDYIEETLNLLCDSKVVSWSYLLNNEYKTLNNISRINNCIEIYKDFKNENLEISEENKESIGTIKCQINDIQKFKEINIKKILLSSEAKDILPDRIYSNDIEQEQKKFFAFNDRFSIYNDLYISCKEVFSKPGAAVELNFELEFEKIPIESMEFEQDVDWKLVMKKSAFKKEKEYEISIGEVVWEYWNGTGWGRLYTDNDYSKLFNNTSELQKKKVQVKFNCPKDMEETVVNSYDGYFIRVRILKVYNAYMTKGHYITPLIDNVFMNYKYNQKLLPNKLETLNNMVKKSYKEQDINDKTKELLIIEKLNFRNNSTYFVFDKEPEGAPIKILFSLEEILPQNRPLVVWEYYGVDGWKPLSLVDETDNIRKSGIVSFLGQEDFDKKLLFNEEGYWIRIYNPSGYYEESNCILPEINGIYINTTSIIQNNTQEEELFYIDNYEKNKVCKLIMDNINNIEVWVNEYGKISNEEVDSLSKENITIVNNLEGEIEEIWVKWIEVNDFIASKENHREYIVDRNLGEVYFGDGTNGKIPISQNSESIKICYSVGGGDEGNLEKGKIDTMTRSLGYINKVFNPIETSGGCSRENIDDAIKRSPNILQNRGRAVTLSDYENLAMESSRNIKKAKCFSGINALGEKEPGAITLVVLQNGNFGNDLYFNSMKEEIISYLASRNMNILNKRRKFNIISPCFIEISVKVEVETFDLDSVLSVKQEIEETIIRFIDPLKGKFNGQGWGIGELPVRTQILNSLNNINNIKKITSIILSASINNNGVKEDIDIDTFSRKIYSMPLNGKHIVKVVVK</sequence>